<keyword evidence="2" id="KW-0472">Membrane</keyword>
<reference evidence="4" key="1">
    <citation type="submission" date="2016-11" db="EMBL/GenBank/DDBJ databases">
        <authorList>
            <person name="Varghese N."/>
            <person name="Submissions S."/>
        </authorList>
    </citation>
    <scope>NUCLEOTIDE SEQUENCE [LARGE SCALE GENOMIC DNA]</scope>
    <source>
        <strain evidence="4">DSM 16057</strain>
    </source>
</reference>
<keyword evidence="4" id="KW-1185">Reference proteome</keyword>
<dbReference type="OrthoDB" id="1808608at2"/>
<dbReference type="AlphaFoldDB" id="A0A1M6B2G8"/>
<dbReference type="RefSeq" id="WP_072866984.1">
    <property type="nucleotide sequence ID" value="NZ_FQZM01000004.1"/>
</dbReference>
<feature type="region of interest" description="Disordered" evidence="1">
    <location>
        <begin position="1"/>
        <end position="20"/>
    </location>
</feature>
<keyword evidence="2" id="KW-0812">Transmembrane</keyword>
<protein>
    <submittedName>
        <fullName evidence="3">Uncharacterized protein</fullName>
    </submittedName>
</protein>
<evidence type="ECO:0000256" key="2">
    <source>
        <dbReference type="SAM" id="Phobius"/>
    </source>
</evidence>
<name>A0A1M6B2G8_9FIRM</name>
<evidence type="ECO:0000313" key="3">
    <source>
        <dbReference type="EMBL" id="SHI42857.1"/>
    </source>
</evidence>
<dbReference type="Proteomes" id="UP000184529">
    <property type="component" value="Unassembled WGS sequence"/>
</dbReference>
<gene>
    <name evidence="3" type="ORF">SAMN02745219_00282</name>
</gene>
<sequence length="106" mass="12345">MPWPLNGRKHRNKKRPTGLPAGYHRRNIIYLYEPLQSSLLAQHPGLPPFGRWEKSLSQPFAEIEISRASRAEKDARVKHWQLLLPVLTLIIPTALCLYGFVNYFIR</sequence>
<feature type="compositionally biased region" description="Basic residues" evidence="1">
    <location>
        <begin position="7"/>
        <end position="16"/>
    </location>
</feature>
<proteinExistence type="predicted"/>
<feature type="transmembrane region" description="Helical" evidence="2">
    <location>
        <begin position="82"/>
        <end position="105"/>
    </location>
</feature>
<accession>A0A1M6B2G8</accession>
<evidence type="ECO:0000256" key="1">
    <source>
        <dbReference type="SAM" id="MobiDB-lite"/>
    </source>
</evidence>
<organism evidence="3 4">
    <name type="scientific">Desulfofundulus thermosubterraneus DSM 16057</name>
    <dbReference type="NCBI Taxonomy" id="1121432"/>
    <lineage>
        <taxon>Bacteria</taxon>
        <taxon>Bacillati</taxon>
        <taxon>Bacillota</taxon>
        <taxon>Clostridia</taxon>
        <taxon>Eubacteriales</taxon>
        <taxon>Peptococcaceae</taxon>
        <taxon>Desulfofundulus</taxon>
    </lineage>
</organism>
<evidence type="ECO:0000313" key="4">
    <source>
        <dbReference type="Proteomes" id="UP000184529"/>
    </source>
</evidence>
<dbReference type="EMBL" id="FQZM01000004">
    <property type="protein sequence ID" value="SHI42857.1"/>
    <property type="molecule type" value="Genomic_DNA"/>
</dbReference>
<keyword evidence="2" id="KW-1133">Transmembrane helix</keyword>